<gene>
    <name evidence="4" type="ORF">SAMN04488104_102444</name>
</gene>
<dbReference type="Gene3D" id="2.40.50.1020">
    <property type="entry name" value="LytTr DNA-binding domain"/>
    <property type="match status" value="1"/>
</dbReference>
<name>A0A1G6TV01_9BACT</name>
<evidence type="ECO:0000256" key="1">
    <source>
        <dbReference type="PROSITE-ProRule" id="PRU00169"/>
    </source>
</evidence>
<proteinExistence type="predicted"/>
<evidence type="ECO:0000313" key="4">
    <source>
        <dbReference type="EMBL" id="SDD32869.1"/>
    </source>
</evidence>
<feature type="modified residue" description="4-aspartylphosphate" evidence="1">
    <location>
        <position position="56"/>
    </location>
</feature>
<evidence type="ECO:0000313" key="5">
    <source>
        <dbReference type="Proteomes" id="UP000199060"/>
    </source>
</evidence>
<dbReference type="AlphaFoldDB" id="A0A1G6TV01"/>
<accession>A0A1G6TV01</accession>
<dbReference type="RefSeq" id="WP_087939957.1">
    <property type="nucleotide sequence ID" value="NZ_FNAC01000024.1"/>
</dbReference>
<evidence type="ECO:0000259" key="2">
    <source>
        <dbReference type="PROSITE" id="PS50110"/>
    </source>
</evidence>
<protein>
    <submittedName>
        <fullName evidence="4">Two component transcriptional regulator, LytTR family</fullName>
    </submittedName>
</protein>
<reference evidence="5" key="1">
    <citation type="submission" date="2016-10" db="EMBL/GenBank/DDBJ databases">
        <authorList>
            <person name="Varghese N."/>
            <person name="Submissions S."/>
        </authorList>
    </citation>
    <scope>NUCLEOTIDE SEQUENCE [LARGE SCALE GENOMIC DNA]</scope>
    <source>
        <strain evidence="5">DSM 23095</strain>
    </source>
</reference>
<feature type="domain" description="Response regulatory" evidence="2">
    <location>
        <begin position="3"/>
        <end position="117"/>
    </location>
</feature>
<dbReference type="InterPro" id="IPR007492">
    <property type="entry name" value="LytTR_DNA-bd_dom"/>
</dbReference>
<feature type="domain" description="HTH LytTR-type" evidence="3">
    <location>
        <begin position="142"/>
        <end position="243"/>
    </location>
</feature>
<dbReference type="SUPFAM" id="SSF52172">
    <property type="entry name" value="CheY-like"/>
    <property type="match status" value="1"/>
</dbReference>
<dbReference type="Pfam" id="PF00072">
    <property type="entry name" value="Response_reg"/>
    <property type="match status" value="1"/>
</dbReference>
<dbReference type="InterPro" id="IPR046947">
    <property type="entry name" value="LytR-like"/>
</dbReference>
<dbReference type="InterPro" id="IPR011006">
    <property type="entry name" value="CheY-like_superfamily"/>
</dbReference>
<dbReference type="EMBL" id="FNAC01000024">
    <property type="protein sequence ID" value="SDD32869.1"/>
    <property type="molecule type" value="Genomic_DNA"/>
</dbReference>
<keyword evidence="1" id="KW-0597">Phosphoprotein</keyword>
<dbReference type="OrthoDB" id="1646880at2"/>
<evidence type="ECO:0000259" key="3">
    <source>
        <dbReference type="PROSITE" id="PS50930"/>
    </source>
</evidence>
<dbReference type="InterPro" id="IPR001789">
    <property type="entry name" value="Sig_transdc_resp-reg_receiver"/>
</dbReference>
<dbReference type="PROSITE" id="PS50110">
    <property type="entry name" value="RESPONSE_REGULATORY"/>
    <property type="match status" value="1"/>
</dbReference>
<organism evidence="4 5">
    <name type="scientific">Algoriphagus faecimaris</name>
    <dbReference type="NCBI Taxonomy" id="686796"/>
    <lineage>
        <taxon>Bacteria</taxon>
        <taxon>Pseudomonadati</taxon>
        <taxon>Bacteroidota</taxon>
        <taxon>Cytophagia</taxon>
        <taxon>Cytophagales</taxon>
        <taxon>Cyclobacteriaceae</taxon>
        <taxon>Algoriphagus</taxon>
    </lineage>
</organism>
<dbReference type="PANTHER" id="PTHR37299:SF1">
    <property type="entry name" value="STAGE 0 SPORULATION PROTEIN A HOMOLOG"/>
    <property type="match status" value="1"/>
</dbReference>
<dbReference type="Proteomes" id="UP000199060">
    <property type="component" value="Unassembled WGS sequence"/>
</dbReference>
<keyword evidence="5" id="KW-1185">Reference proteome</keyword>
<dbReference type="STRING" id="686796.SAMN04488104_102444"/>
<dbReference type="Gene3D" id="3.40.50.2300">
    <property type="match status" value="1"/>
</dbReference>
<dbReference type="GO" id="GO:0003677">
    <property type="term" value="F:DNA binding"/>
    <property type="evidence" value="ECO:0007669"/>
    <property type="project" value="InterPro"/>
</dbReference>
<sequence length="243" mass="27960">MIKTILVDDERHALESLKLLLDRLFPEKFEFCALCLSVDQAIPAIQKHEPDLVFLDIQMPQKNGFALLEVMPNREFDVIFTTAHQDFALNAIKNTAFDYLLKPLDSTELQKTIIRYLDSKKSDPVQSLLENLSQQLDDLGIVVFSTAEGMEFVKFEDIVYLQADRNYTTIYLKNQPKLIISKALGQIESKLPVSRFIRIHQSYLVNVTEVLRYDKAQNFLIMKSGDKLSVAIRKNSNLTKRFA</sequence>
<dbReference type="SMART" id="SM00448">
    <property type="entry name" value="REC"/>
    <property type="match status" value="1"/>
</dbReference>
<dbReference type="PANTHER" id="PTHR37299">
    <property type="entry name" value="TRANSCRIPTIONAL REGULATOR-RELATED"/>
    <property type="match status" value="1"/>
</dbReference>
<dbReference type="GO" id="GO:0000156">
    <property type="term" value="F:phosphorelay response regulator activity"/>
    <property type="evidence" value="ECO:0007669"/>
    <property type="project" value="InterPro"/>
</dbReference>
<dbReference type="Pfam" id="PF04397">
    <property type="entry name" value="LytTR"/>
    <property type="match status" value="1"/>
</dbReference>
<dbReference type="PROSITE" id="PS50930">
    <property type="entry name" value="HTH_LYTTR"/>
    <property type="match status" value="1"/>
</dbReference>
<dbReference type="SMART" id="SM00850">
    <property type="entry name" value="LytTR"/>
    <property type="match status" value="1"/>
</dbReference>